<name>A0A1R1S352_9BACI</name>
<keyword evidence="3" id="KW-1185">Reference proteome</keyword>
<dbReference type="Pfam" id="PF10990">
    <property type="entry name" value="DUF2809"/>
    <property type="match status" value="1"/>
</dbReference>
<dbReference type="OrthoDB" id="5360192at2"/>
<protein>
    <recommendedName>
        <fullName evidence="4">DUF2809 domain-containing protein</fullName>
    </recommendedName>
</protein>
<proteinExistence type="predicted"/>
<sequence length="132" mass="14620">MTKKRSRIWQASLTLAAMAAGLLSRKMSGMLPDIVNSYAGDALWALMIFFGFGFLFSRAATKTVALAALSFCYLIEFSQLYHAPWIDDLRAAPLGGLILGYGFLWSDLLAYLLGTGAGAMFERMMHTRKRQP</sequence>
<feature type="transmembrane region" description="Helical" evidence="1">
    <location>
        <begin position="101"/>
        <end position="121"/>
    </location>
</feature>
<reference evidence="2 3" key="1">
    <citation type="submission" date="2017-01" db="EMBL/GenBank/DDBJ databases">
        <title>Bacillus phylogenomics.</title>
        <authorList>
            <person name="Dunlap C."/>
        </authorList>
    </citation>
    <scope>NUCLEOTIDE SEQUENCE [LARGE SCALE GENOMIC DNA]</scope>
    <source>
        <strain evidence="2 3">NRRL B-41282</strain>
    </source>
</reference>
<dbReference type="AlphaFoldDB" id="A0A1R1S352"/>
<evidence type="ECO:0008006" key="4">
    <source>
        <dbReference type="Google" id="ProtNLM"/>
    </source>
</evidence>
<organism evidence="2 3">
    <name type="scientific">Bacillus swezeyi</name>
    <dbReference type="NCBI Taxonomy" id="1925020"/>
    <lineage>
        <taxon>Bacteria</taxon>
        <taxon>Bacillati</taxon>
        <taxon>Bacillota</taxon>
        <taxon>Bacilli</taxon>
        <taxon>Bacillales</taxon>
        <taxon>Bacillaceae</taxon>
        <taxon>Bacillus</taxon>
    </lineage>
</organism>
<evidence type="ECO:0000313" key="2">
    <source>
        <dbReference type="EMBL" id="OMI02269.1"/>
    </source>
</evidence>
<gene>
    <name evidence="2" type="ORF">BW143_16075</name>
</gene>
<dbReference type="Proteomes" id="UP000187367">
    <property type="component" value="Unassembled WGS sequence"/>
</dbReference>
<dbReference type="EMBL" id="MTJL01000032">
    <property type="protein sequence ID" value="OMI02269.1"/>
    <property type="molecule type" value="Genomic_DNA"/>
</dbReference>
<evidence type="ECO:0000256" key="1">
    <source>
        <dbReference type="SAM" id="Phobius"/>
    </source>
</evidence>
<keyword evidence="1" id="KW-1133">Transmembrane helix</keyword>
<dbReference type="InterPro" id="IPR021257">
    <property type="entry name" value="DUF2809"/>
</dbReference>
<evidence type="ECO:0000313" key="3">
    <source>
        <dbReference type="Proteomes" id="UP000187367"/>
    </source>
</evidence>
<dbReference type="RefSeq" id="WP_076757951.1">
    <property type="nucleotide sequence ID" value="NZ_JARMMI010000004.1"/>
</dbReference>
<accession>A0A1R1QF93</accession>
<comment type="caution">
    <text evidence="2">The sequence shown here is derived from an EMBL/GenBank/DDBJ whole genome shotgun (WGS) entry which is preliminary data.</text>
</comment>
<feature type="transmembrane region" description="Helical" evidence="1">
    <location>
        <begin position="63"/>
        <end position="81"/>
    </location>
</feature>
<keyword evidence="1" id="KW-0472">Membrane</keyword>
<keyword evidence="1" id="KW-0812">Transmembrane</keyword>
<accession>A0A1R1S352</accession>
<feature type="transmembrane region" description="Helical" evidence="1">
    <location>
        <begin position="35"/>
        <end position="56"/>
    </location>
</feature>